<sequence length="352" mass="38889">MKAVYQRILADPTDTAANLDYARLAEAAGQDRKALATYERILLYEPENTEARAGLTRLRRLIQPNTTIVTAETGVAFESNPTLVEDGEREDVRGFVNLRLQDERRLGPSRWRTVVSAGGDLYLDTDELNYAYGSVTAGPVVDLGASRIAAHPFVGGTLTGLEEDYYYSEAFIGLQLEGYLEGANQLARIRAGYRSYGETWSSTDGVWADVSARLSKADLIGTGDLLALTPSARWSDIDGSTVGECPLSCLEAAPGRYWQAGVRLDYYRDLTDWLTVGAGIGVRQTWYDDPLPPSTEARDDFLISPTVSVTLHDLLAAQTDFKIDYRYDHNDSTDANRDYENHTVSAKAVTRF</sequence>
<accession>A0A7W9FJN1</accession>
<evidence type="ECO:0000313" key="2">
    <source>
        <dbReference type="Proteomes" id="UP000523821"/>
    </source>
</evidence>
<reference evidence="1 2" key="1">
    <citation type="submission" date="2020-08" db="EMBL/GenBank/DDBJ databases">
        <title>Genomic Encyclopedia of Type Strains, Phase IV (KMG-IV): sequencing the most valuable type-strain genomes for metagenomic binning, comparative biology and taxonomic classification.</title>
        <authorList>
            <person name="Goeker M."/>
        </authorList>
    </citation>
    <scope>NUCLEOTIDE SEQUENCE [LARGE SCALE GENOMIC DNA]</scope>
    <source>
        <strain evidence="1 2">DSM 16268</strain>
    </source>
</reference>
<dbReference type="AlphaFoldDB" id="A0A7W9FJN1"/>
<evidence type="ECO:0000313" key="1">
    <source>
        <dbReference type="EMBL" id="MBB5751766.1"/>
    </source>
</evidence>
<keyword evidence="2" id="KW-1185">Reference proteome</keyword>
<dbReference type="Proteomes" id="UP000523821">
    <property type="component" value="Unassembled WGS sequence"/>
</dbReference>
<dbReference type="Gene3D" id="1.25.40.10">
    <property type="entry name" value="Tetratricopeptide repeat domain"/>
    <property type="match status" value="1"/>
</dbReference>
<gene>
    <name evidence="1" type="ORF">GGQ63_000818</name>
</gene>
<evidence type="ECO:0008006" key="3">
    <source>
        <dbReference type="Google" id="ProtNLM"/>
    </source>
</evidence>
<organism evidence="1 2">
    <name type="scientific">Prosthecomicrobium pneumaticum</name>
    <dbReference type="NCBI Taxonomy" id="81895"/>
    <lineage>
        <taxon>Bacteria</taxon>
        <taxon>Pseudomonadati</taxon>
        <taxon>Pseudomonadota</taxon>
        <taxon>Alphaproteobacteria</taxon>
        <taxon>Hyphomicrobiales</taxon>
        <taxon>Kaistiaceae</taxon>
        <taxon>Prosthecomicrobium</taxon>
    </lineage>
</organism>
<dbReference type="EMBL" id="JACHOO010000002">
    <property type="protein sequence ID" value="MBB5751766.1"/>
    <property type="molecule type" value="Genomic_DNA"/>
</dbReference>
<comment type="caution">
    <text evidence="1">The sequence shown here is derived from an EMBL/GenBank/DDBJ whole genome shotgun (WGS) entry which is preliminary data.</text>
</comment>
<dbReference type="InterPro" id="IPR011990">
    <property type="entry name" value="TPR-like_helical_dom_sf"/>
</dbReference>
<dbReference type="RefSeq" id="WP_183852843.1">
    <property type="nucleotide sequence ID" value="NZ_JACHOO010000002.1"/>
</dbReference>
<proteinExistence type="predicted"/>
<protein>
    <recommendedName>
        <fullName evidence="3">DUF560 domain-containing protein</fullName>
    </recommendedName>
</protein>
<name>A0A7W9FJN1_9HYPH</name>